<sequence length="125" mass="14706">MEETKKVRLTINNEPNGLNTKLFIIQRLIKMKEPVSMYKLAKDLHMSTSKVFYHFNTLIDSGVIILYKNKYQINPCFKYPNDILELLMPFFECIRELNSDLDGDQLLNFTNYFLATISLEVESED</sequence>
<comment type="caution">
    <text evidence="1">The sequence shown here is derived from an EMBL/GenBank/DDBJ whole genome shotgun (WGS) entry which is preliminary data.</text>
</comment>
<dbReference type="SUPFAM" id="SSF46785">
    <property type="entry name" value="Winged helix' DNA-binding domain"/>
    <property type="match status" value="1"/>
</dbReference>
<dbReference type="EMBL" id="LAZR01001754">
    <property type="protein sequence ID" value="KKN39600.1"/>
    <property type="molecule type" value="Genomic_DNA"/>
</dbReference>
<organism evidence="1">
    <name type="scientific">marine sediment metagenome</name>
    <dbReference type="NCBI Taxonomy" id="412755"/>
    <lineage>
        <taxon>unclassified sequences</taxon>
        <taxon>metagenomes</taxon>
        <taxon>ecological metagenomes</taxon>
    </lineage>
</organism>
<dbReference type="InterPro" id="IPR036388">
    <property type="entry name" value="WH-like_DNA-bd_sf"/>
</dbReference>
<evidence type="ECO:0000313" key="1">
    <source>
        <dbReference type="EMBL" id="KKN39600.1"/>
    </source>
</evidence>
<dbReference type="AlphaFoldDB" id="A0A0F9Q6H0"/>
<dbReference type="Gene3D" id="1.10.10.10">
    <property type="entry name" value="Winged helix-like DNA-binding domain superfamily/Winged helix DNA-binding domain"/>
    <property type="match status" value="1"/>
</dbReference>
<evidence type="ECO:0008006" key="2">
    <source>
        <dbReference type="Google" id="ProtNLM"/>
    </source>
</evidence>
<accession>A0A0F9Q6H0</accession>
<dbReference type="InterPro" id="IPR036390">
    <property type="entry name" value="WH_DNA-bd_sf"/>
</dbReference>
<reference evidence="1" key="1">
    <citation type="journal article" date="2015" name="Nature">
        <title>Complex archaea that bridge the gap between prokaryotes and eukaryotes.</title>
        <authorList>
            <person name="Spang A."/>
            <person name="Saw J.H."/>
            <person name="Jorgensen S.L."/>
            <person name="Zaremba-Niedzwiedzka K."/>
            <person name="Martijn J."/>
            <person name="Lind A.E."/>
            <person name="van Eijk R."/>
            <person name="Schleper C."/>
            <person name="Guy L."/>
            <person name="Ettema T.J."/>
        </authorList>
    </citation>
    <scope>NUCLEOTIDE SEQUENCE</scope>
</reference>
<protein>
    <recommendedName>
        <fullName evidence="2">HTH arsR-type domain-containing protein</fullName>
    </recommendedName>
</protein>
<gene>
    <name evidence="1" type="ORF">LCGC14_0741740</name>
</gene>
<name>A0A0F9Q6H0_9ZZZZ</name>
<proteinExistence type="predicted"/>